<evidence type="ECO:0000313" key="4">
    <source>
        <dbReference type="EMBL" id="AUX27523.1"/>
    </source>
</evidence>
<proteinExistence type="predicted"/>
<evidence type="ECO:0000256" key="2">
    <source>
        <dbReference type="SAM" id="MobiDB-lite"/>
    </source>
</evidence>
<feature type="compositionally biased region" description="Pro residues" evidence="2">
    <location>
        <begin position="107"/>
        <end position="152"/>
    </location>
</feature>
<feature type="transmembrane region" description="Helical" evidence="3">
    <location>
        <begin position="77"/>
        <end position="95"/>
    </location>
</feature>
<keyword evidence="1" id="KW-0175">Coiled coil</keyword>
<feature type="region of interest" description="Disordered" evidence="2">
    <location>
        <begin position="104"/>
        <end position="157"/>
    </location>
</feature>
<name>A0A4P2QEB7_SORCE</name>
<evidence type="ECO:0000256" key="1">
    <source>
        <dbReference type="SAM" id="Coils"/>
    </source>
</evidence>
<keyword evidence="3" id="KW-1133">Transmembrane helix</keyword>
<accession>A0A4P2QEB7</accession>
<reference evidence="4 5" key="1">
    <citation type="submission" date="2015-09" db="EMBL/GenBank/DDBJ databases">
        <title>Sorangium comparison.</title>
        <authorList>
            <person name="Zaburannyi N."/>
            <person name="Bunk B."/>
            <person name="Overmann J."/>
            <person name="Mueller R."/>
        </authorList>
    </citation>
    <scope>NUCLEOTIDE SEQUENCE [LARGE SCALE GENOMIC DNA]</scope>
    <source>
        <strain evidence="4 5">So ceGT47</strain>
    </source>
</reference>
<feature type="coiled-coil region" evidence="1">
    <location>
        <begin position="7"/>
        <end position="67"/>
    </location>
</feature>
<protein>
    <submittedName>
        <fullName evidence="4">Uncharacterized protein</fullName>
    </submittedName>
</protein>
<keyword evidence="3" id="KW-0812">Transmembrane</keyword>
<dbReference type="OrthoDB" id="5493965at2"/>
<evidence type="ECO:0000256" key="3">
    <source>
        <dbReference type="SAM" id="Phobius"/>
    </source>
</evidence>
<sequence length="411" mass="43250">MRYRDERDALRGRVDSLEEQLATARKELEAQRDDDRAARVAQIERQMAEARRVLDQLGRELDEVRGRPRRPSVAPRVALLGVVVCAGIAGVLLVTRRPTPTATLLPAFPPTPAPPGPTTPVPSITPPDAEPTAAPPEAEPTAAPPEAAPAPERPLRTARATWKATVQRATGLPLAAGATCTIEATLTSAGDDIHVPGLEVVCRGTPIYRSSDELSGMSMFRSGVEEDSGPAPGTTLYAISYEDKGARAGARAEISLDSVRKAGIVWRDAAPAYRVELAIPYQSAPVKGEPLLDATGRALRGSARVTDATGPSPVKVGARCTLRASPLARPGKCLTRLECGGRMLYGAGTTGVSACTVEGDQVVRVHDGNTSRSGGDPALDLDVSTGRLTVRDEVGSAAWTVGMTLDNPMLE</sequence>
<organism evidence="4 5">
    <name type="scientific">Sorangium cellulosum</name>
    <name type="common">Polyangium cellulosum</name>
    <dbReference type="NCBI Taxonomy" id="56"/>
    <lineage>
        <taxon>Bacteria</taxon>
        <taxon>Pseudomonadati</taxon>
        <taxon>Myxococcota</taxon>
        <taxon>Polyangia</taxon>
        <taxon>Polyangiales</taxon>
        <taxon>Polyangiaceae</taxon>
        <taxon>Sorangium</taxon>
    </lineage>
</organism>
<dbReference type="EMBL" id="CP012670">
    <property type="protein sequence ID" value="AUX27523.1"/>
    <property type="molecule type" value="Genomic_DNA"/>
</dbReference>
<keyword evidence="3" id="KW-0472">Membrane</keyword>
<evidence type="ECO:0000313" key="5">
    <source>
        <dbReference type="Proteomes" id="UP000295781"/>
    </source>
</evidence>
<dbReference type="RefSeq" id="WP_129355847.1">
    <property type="nucleotide sequence ID" value="NZ_CP012670.1"/>
</dbReference>
<dbReference type="Proteomes" id="UP000295781">
    <property type="component" value="Chromosome"/>
</dbReference>
<dbReference type="AlphaFoldDB" id="A0A4P2QEB7"/>
<gene>
    <name evidence="4" type="ORF">SOCEGT47_081150</name>
</gene>